<sequence>MRPRLLRRLFPEHSLRLAIAPPGLPGAPEELFAATDHACWFGVADHGRLEELLRAYRIPISRAAMDGLPIVLALQSHEDALAAETWLLELRPDWEMRYSVELLDAFEALGMIPRLATLAA</sequence>
<gene>
    <name evidence="1" type="ORF">U1T56_03240</name>
</gene>
<evidence type="ECO:0000313" key="1">
    <source>
        <dbReference type="EMBL" id="MEK0082153.1"/>
    </source>
</evidence>
<organism evidence="1 2">
    <name type="scientific">Benzoatithermus flavus</name>
    <dbReference type="NCBI Taxonomy" id="3108223"/>
    <lineage>
        <taxon>Bacteria</taxon>
        <taxon>Pseudomonadati</taxon>
        <taxon>Pseudomonadota</taxon>
        <taxon>Alphaproteobacteria</taxon>
        <taxon>Geminicoccales</taxon>
        <taxon>Geminicoccaceae</taxon>
        <taxon>Benzoatithermus</taxon>
    </lineage>
</organism>
<dbReference type="RefSeq" id="WP_418158002.1">
    <property type="nucleotide sequence ID" value="NZ_JBBLZC010000002.1"/>
</dbReference>
<dbReference type="EMBL" id="JBBLZC010000002">
    <property type="protein sequence ID" value="MEK0082153.1"/>
    <property type="molecule type" value="Genomic_DNA"/>
</dbReference>
<name>A0ABU8XLT6_9PROT</name>
<keyword evidence="2" id="KW-1185">Reference proteome</keyword>
<accession>A0ABU8XLT6</accession>
<dbReference type="Proteomes" id="UP001375743">
    <property type="component" value="Unassembled WGS sequence"/>
</dbReference>
<reference evidence="1 2" key="1">
    <citation type="submission" date="2024-01" db="EMBL/GenBank/DDBJ databases">
        <title>Multi-omics insights into the function and evolution of sodium benzoate biodegradation pathways in Benzoatithermus flavus gen. nov., sp. nov. from hot spring.</title>
        <authorList>
            <person name="Hu C.-J."/>
            <person name="Li W.-J."/>
        </authorList>
    </citation>
    <scope>NUCLEOTIDE SEQUENCE [LARGE SCALE GENOMIC DNA]</scope>
    <source>
        <strain evidence="1 2">SYSU G07066</strain>
    </source>
</reference>
<proteinExistence type="predicted"/>
<evidence type="ECO:0000313" key="2">
    <source>
        <dbReference type="Proteomes" id="UP001375743"/>
    </source>
</evidence>
<protein>
    <submittedName>
        <fullName evidence="1">Uncharacterized protein</fullName>
    </submittedName>
</protein>
<comment type="caution">
    <text evidence="1">The sequence shown here is derived from an EMBL/GenBank/DDBJ whole genome shotgun (WGS) entry which is preliminary data.</text>
</comment>